<evidence type="ECO:0000256" key="1">
    <source>
        <dbReference type="ARBA" id="ARBA00002660"/>
    </source>
</evidence>
<evidence type="ECO:0000256" key="7">
    <source>
        <dbReference type="ARBA" id="ARBA00022475"/>
    </source>
</evidence>
<dbReference type="GO" id="GO:0048471">
    <property type="term" value="C:perinuclear region of cytoplasm"/>
    <property type="evidence" value="ECO:0007669"/>
    <property type="project" value="UniProtKB-SubCell"/>
</dbReference>
<dbReference type="FunFam" id="2.30.29.90:FF:000001">
    <property type="entry name" value="exocyst complex component 1 isoform X1"/>
    <property type="match status" value="1"/>
</dbReference>
<evidence type="ECO:0000256" key="2">
    <source>
        <dbReference type="ARBA" id="ARBA00004236"/>
    </source>
</evidence>
<dbReference type="Gene3D" id="2.30.29.90">
    <property type="match status" value="1"/>
</dbReference>
<name>A0A3B4ABX1_9GOBI</name>
<accession>A0A3B4ABX1</accession>
<dbReference type="Proteomes" id="UP000261520">
    <property type="component" value="Unplaced"/>
</dbReference>
<evidence type="ECO:0000256" key="17">
    <source>
        <dbReference type="SAM" id="Coils"/>
    </source>
</evidence>
<keyword evidence="20" id="KW-1185">Reference proteome</keyword>
<keyword evidence="10" id="KW-0597">Phosphoprotein</keyword>
<dbReference type="Pfam" id="PF09763">
    <property type="entry name" value="Sec3_CC"/>
    <property type="match status" value="1"/>
</dbReference>
<comment type="function">
    <text evidence="1">Component of the exocyst complex involved in the docking of exocytic vesicles with fusion sites on the plasma membrane.</text>
</comment>
<dbReference type="PANTHER" id="PTHR16092:SF14">
    <property type="entry name" value="EXOCYST COMPLEX COMPONENT 1 ISOFORM X1"/>
    <property type="match status" value="1"/>
</dbReference>
<evidence type="ECO:0000256" key="16">
    <source>
        <dbReference type="ARBA" id="ARBA00079611"/>
    </source>
</evidence>
<keyword evidence="12 17" id="KW-0175">Coiled coil</keyword>
<dbReference type="Pfam" id="PF15277">
    <property type="entry name" value="Sec3-PIP2_bind"/>
    <property type="match status" value="1"/>
</dbReference>
<dbReference type="GO" id="GO:0005886">
    <property type="term" value="C:plasma membrane"/>
    <property type="evidence" value="ECO:0007669"/>
    <property type="project" value="UniProtKB-SubCell"/>
</dbReference>
<reference evidence="19" key="1">
    <citation type="submission" date="2025-08" db="UniProtKB">
        <authorList>
            <consortium name="Ensembl"/>
        </authorList>
    </citation>
    <scope>IDENTIFICATION</scope>
</reference>
<evidence type="ECO:0000256" key="4">
    <source>
        <dbReference type="ARBA" id="ARBA00004556"/>
    </source>
</evidence>
<keyword evidence="7" id="KW-1003">Cell membrane</keyword>
<dbReference type="GO" id="GO:0006893">
    <property type="term" value="P:Golgi to plasma membrane transport"/>
    <property type="evidence" value="ECO:0007669"/>
    <property type="project" value="TreeGrafter"/>
</dbReference>
<protein>
    <recommendedName>
        <fullName evidence="15">Exocyst complex component 1</fullName>
    </recommendedName>
    <alternativeName>
        <fullName evidence="16">Exocyst complex component Sec3</fullName>
    </alternativeName>
</protein>
<keyword evidence="11" id="KW-0653">Protein transport</keyword>
<keyword evidence="13" id="KW-0472">Membrane</keyword>
<dbReference type="InterPro" id="IPR048628">
    <property type="entry name" value="Sec3_C"/>
</dbReference>
<proteinExistence type="inferred from homology"/>
<dbReference type="PANTHER" id="PTHR16092">
    <property type="entry name" value="SEC3/SYNTAXIN-RELATED"/>
    <property type="match status" value="1"/>
</dbReference>
<comment type="subcellular location">
    <subcellularLocation>
        <location evidence="2">Cell membrane</location>
    </subcellularLocation>
    <subcellularLocation>
        <location evidence="4">Cytoplasm</location>
        <location evidence="4">Perinuclear region</location>
    </subcellularLocation>
    <subcellularLocation>
        <location evidence="3">Midbody</location>
        <location evidence="3">Midbody ring</location>
    </subcellularLocation>
</comment>
<evidence type="ECO:0000256" key="14">
    <source>
        <dbReference type="ARBA" id="ARBA00061758"/>
    </source>
</evidence>
<evidence type="ECO:0000256" key="8">
    <source>
        <dbReference type="ARBA" id="ARBA00022483"/>
    </source>
</evidence>
<dbReference type="Pfam" id="PF20654">
    <property type="entry name" value="Sec3_C-term"/>
    <property type="match status" value="1"/>
</dbReference>
<evidence type="ECO:0000256" key="10">
    <source>
        <dbReference type="ARBA" id="ARBA00022553"/>
    </source>
</evidence>
<dbReference type="GO" id="GO:0090543">
    <property type="term" value="C:Flemming body"/>
    <property type="evidence" value="ECO:0007669"/>
    <property type="project" value="UniProtKB-SubCell"/>
</dbReference>
<dbReference type="AlphaFoldDB" id="A0A3B4ABX1"/>
<reference evidence="19" key="2">
    <citation type="submission" date="2025-09" db="UniProtKB">
        <authorList>
            <consortium name="Ensembl"/>
        </authorList>
    </citation>
    <scope>IDENTIFICATION</scope>
</reference>
<dbReference type="SMART" id="SM01313">
    <property type="entry name" value="Sec3-PIP2_bind"/>
    <property type="match status" value="1"/>
</dbReference>
<evidence type="ECO:0000259" key="18">
    <source>
        <dbReference type="SMART" id="SM01313"/>
    </source>
</evidence>
<dbReference type="GO" id="GO:0015031">
    <property type="term" value="P:protein transport"/>
    <property type="evidence" value="ECO:0007669"/>
    <property type="project" value="UniProtKB-KW"/>
</dbReference>
<evidence type="ECO:0000256" key="5">
    <source>
        <dbReference type="ARBA" id="ARBA00006518"/>
    </source>
</evidence>
<dbReference type="GO" id="GO:0000145">
    <property type="term" value="C:exocyst"/>
    <property type="evidence" value="ECO:0007669"/>
    <property type="project" value="InterPro"/>
</dbReference>
<evidence type="ECO:0000313" key="19">
    <source>
        <dbReference type="Ensembl" id="ENSPMGP00000014134.1"/>
    </source>
</evidence>
<evidence type="ECO:0000256" key="15">
    <source>
        <dbReference type="ARBA" id="ARBA00068988"/>
    </source>
</evidence>
<comment type="similarity">
    <text evidence="5">Belongs to the SEC3 family.</text>
</comment>
<evidence type="ECO:0000256" key="3">
    <source>
        <dbReference type="ARBA" id="ARBA00004476"/>
    </source>
</evidence>
<dbReference type="CDD" id="cd14683">
    <property type="entry name" value="PH-EXOC1"/>
    <property type="match status" value="1"/>
</dbReference>
<comment type="subunit">
    <text evidence="14">The exocyst complex is composed of EXOC1, EXOC2, EXOC3, EXOC4, EXOC5, EXOC6, EXOC7 and EXOC8. Interacts with EEF1A1. Interacts with SLC6A9; interaction increases the transporter capacity of SLC6A9 probably by promoting its insertion into the cell membrane.</text>
</comment>
<dbReference type="GO" id="GO:0006887">
    <property type="term" value="P:exocytosis"/>
    <property type="evidence" value="ECO:0007669"/>
    <property type="project" value="UniProtKB-KW"/>
</dbReference>
<keyword evidence="6" id="KW-0813">Transport</keyword>
<dbReference type="STRING" id="409849.ENSPMGP00000014134"/>
<dbReference type="Ensembl" id="ENSPMGT00000015082.1">
    <property type="protein sequence ID" value="ENSPMGP00000014134.1"/>
    <property type="gene ID" value="ENSPMGG00000011605.1"/>
</dbReference>
<sequence length="866" mass="99091">MTAIKHALQRDIFTPNDERLLGIVNVCKAGKKKKNCFLCATVTTERPVQVKVVKVKKSDKGDFYKRQQTWELRDLTEVDAKDASKENPEFDLHFEKVYKWVASSTAEKNSFISCIWKLNQRYLRKKLEFVNVSPQLLEESVPSGESQSVAGGDEDALDEYQELSTREEQDIEGMMEICEYAISNAEAFAEQLSRELQVLDGANIQSIMASEKQVNILMQLLDEALTEVDTIEGKLSSYEEMLQSVKDQMDQISQSNRLIQISNTNNGKLLDEIQFLVNYLDLSKGHIRALQEGDLTSPKGIEACINASEALLQCMNVALRPGHDKLSAVKQQQHLFAELRDTFARRLTNHLNNVFVHQGHDQSSTLSQNTAELTLPKHSPLHRDLLRYAKLMEWLKNTHKEKYDGLSRTYVDYMSRLYEREIKDFFEVAKIKMAGTSKEAKGKFGLHGSSGKLTGSTSSLNKLTVQGSNSRRSQSSSLLDMGNMSASDLDVADRTKFDKIFEQVLSELEPLCLAEQDFISKFFKLQQHQVVIPPLAQHSQATNRIGRKDMVRLMMNKIFQSIETELNSLIALGDKIDSFNSLYMLVKMSHHVWTAENVDPASYLSTTLGNVLVTVKRNFDKCISGQIRQMEEVKISKKSKVGILPFVTGFEEFAELAETIFRNAERRGDLDKAYVKLIRAVFMNVEKVANESQKTPRDVVMMENFHHIFSTLSRLKISCLDTERREAKQKYTDHLQSYVINSLGQPLEKLNHFFEGVEARVAQGVREEEVSYQLAFNKQELRKVIKEYPGKEVKKGLDNLYRKVDKHLCEEESLLQVVWHSMQDEFIRQYKHFEDLIGRCYPGSGITMEFTIQDMLEYFSSIAQSH</sequence>
<dbReference type="GO" id="GO:0005546">
    <property type="term" value="F:phosphatidylinositol-4,5-bisphosphate binding"/>
    <property type="evidence" value="ECO:0007669"/>
    <property type="project" value="TreeGrafter"/>
</dbReference>
<dbReference type="InterPro" id="IPR019160">
    <property type="entry name" value="Sec3_CC"/>
</dbReference>
<feature type="coiled-coil region" evidence="17">
    <location>
        <begin position="221"/>
        <end position="255"/>
    </location>
</feature>
<evidence type="ECO:0000256" key="13">
    <source>
        <dbReference type="ARBA" id="ARBA00023136"/>
    </source>
</evidence>
<evidence type="ECO:0000256" key="12">
    <source>
        <dbReference type="ARBA" id="ARBA00023054"/>
    </source>
</evidence>
<organism evidence="19 20">
    <name type="scientific">Periophthalmus magnuspinnatus</name>
    <dbReference type="NCBI Taxonomy" id="409849"/>
    <lineage>
        <taxon>Eukaryota</taxon>
        <taxon>Metazoa</taxon>
        <taxon>Chordata</taxon>
        <taxon>Craniata</taxon>
        <taxon>Vertebrata</taxon>
        <taxon>Euteleostomi</taxon>
        <taxon>Actinopterygii</taxon>
        <taxon>Neopterygii</taxon>
        <taxon>Teleostei</taxon>
        <taxon>Neoteleostei</taxon>
        <taxon>Acanthomorphata</taxon>
        <taxon>Gobiaria</taxon>
        <taxon>Gobiiformes</taxon>
        <taxon>Gobioidei</taxon>
        <taxon>Gobiidae</taxon>
        <taxon>Oxudercinae</taxon>
        <taxon>Periophthalmus</taxon>
    </lineage>
</organism>
<keyword evidence="8" id="KW-0268">Exocytosis</keyword>
<feature type="domain" description="Exocyst complex component Sec3 PIP2-binding N-terminal" evidence="18">
    <location>
        <begin position="31"/>
        <end position="122"/>
    </location>
</feature>
<evidence type="ECO:0000256" key="9">
    <source>
        <dbReference type="ARBA" id="ARBA00022490"/>
    </source>
</evidence>
<evidence type="ECO:0000313" key="20">
    <source>
        <dbReference type="Proteomes" id="UP000261520"/>
    </source>
</evidence>
<dbReference type="InterPro" id="IPR028258">
    <property type="entry name" value="Sec3-PIP2_bind"/>
</dbReference>
<evidence type="ECO:0000256" key="11">
    <source>
        <dbReference type="ARBA" id="ARBA00022927"/>
    </source>
</evidence>
<keyword evidence="9" id="KW-0963">Cytoplasm</keyword>
<evidence type="ECO:0000256" key="6">
    <source>
        <dbReference type="ARBA" id="ARBA00022448"/>
    </source>
</evidence>